<dbReference type="EMBL" id="UINC01000643">
    <property type="protein sequence ID" value="SUZ58818.1"/>
    <property type="molecule type" value="Genomic_DNA"/>
</dbReference>
<reference evidence="1" key="1">
    <citation type="submission" date="2018-05" db="EMBL/GenBank/DDBJ databases">
        <authorList>
            <person name="Lanie J.A."/>
            <person name="Ng W.-L."/>
            <person name="Kazmierczak K.M."/>
            <person name="Andrzejewski T.M."/>
            <person name="Davidsen T.M."/>
            <person name="Wayne K.J."/>
            <person name="Tettelin H."/>
            <person name="Glass J.I."/>
            <person name="Rusch D."/>
            <person name="Podicherti R."/>
            <person name="Tsui H.-C.T."/>
            <person name="Winkler M.E."/>
        </authorList>
    </citation>
    <scope>NUCLEOTIDE SEQUENCE</scope>
</reference>
<sequence length="66" mass="6990">MSEPGLGMPITYNQGQEVASAAPTTATIDLCQLEGQRCLAGHGQPVRGFCLVPLVVYLYSMTSFIG</sequence>
<evidence type="ECO:0000313" key="1">
    <source>
        <dbReference type="EMBL" id="SUZ58818.1"/>
    </source>
</evidence>
<organism evidence="1">
    <name type="scientific">marine metagenome</name>
    <dbReference type="NCBI Taxonomy" id="408172"/>
    <lineage>
        <taxon>unclassified sequences</taxon>
        <taxon>metagenomes</taxon>
        <taxon>ecological metagenomes</taxon>
    </lineage>
</organism>
<accession>A0A381NY33</accession>
<protein>
    <submittedName>
        <fullName evidence="1">Uncharacterized protein</fullName>
    </submittedName>
</protein>
<gene>
    <name evidence="1" type="ORF">METZ01_LOCUS11672</name>
</gene>
<dbReference type="AlphaFoldDB" id="A0A381NY33"/>
<name>A0A381NY33_9ZZZZ</name>
<proteinExistence type="predicted"/>